<organism evidence="2 3">
    <name type="scientific">Batillaria attramentaria</name>
    <dbReference type="NCBI Taxonomy" id="370345"/>
    <lineage>
        <taxon>Eukaryota</taxon>
        <taxon>Metazoa</taxon>
        <taxon>Spiralia</taxon>
        <taxon>Lophotrochozoa</taxon>
        <taxon>Mollusca</taxon>
        <taxon>Gastropoda</taxon>
        <taxon>Caenogastropoda</taxon>
        <taxon>Sorbeoconcha</taxon>
        <taxon>Cerithioidea</taxon>
        <taxon>Batillariidae</taxon>
        <taxon>Batillaria</taxon>
    </lineage>
</organism>
<keyword evidence="3" id="KW-1185">Reference proteome</keyword>
<evidence type="ECO:0000256" key="1">
    <source>
        <dbReference type="SAM" id="MobiDB-lite"/>
    </source>
</evidence>
<dbReference type="AlphaFoldDB" id="A0ABD0J6V9"/>
<feature type="compositionally biased region" description="Acidic residues" evidence="1">
    <location>
        <begin position="190"/>
        <end position="200"/>
    </location>
</feature>
<proteinExistence type="predicted"/>
<name>A0ABD0J6V9_9CAEN</name>
<accession>A0ABD0J6V9</accession>
<gene>
    <name evidence="2" type="ORF">BaRGS_00038112</name>
</gene>
<dbReference type="Proteomes" id="UP001519460">
    <property type="component" value="Unassembled WGS sequence"/>
</dbReference>
<protein>
    <submittedName>
        <fullName evidence="2">Uncharacterized protein</fullName>
    </submittedName>
</protein>
<comment type="caution">
    <text evidence="2">The sequence shown here is derived from an EMBL/GenBank/DDBJ whole genome shotgun (WGS) entry which is preliminary data.</text>
</comment>
<dbReference type="EMBL" id="JACVVK020000600">
    <property type="protein sequence ID" value="KAK7463311.1"/>
    <property type="molecule type" value="Genomic_DNA"/>
</dbReference>
<evidence type="ECO:0000313" key="2">
    <source>
        <dbReference type="EMBL" id="KAK7463311.1"/>
    </source>
</evidence>
<sequence>MGDGMAGIPALCDRRLSVLQRQLNHSRKRTTITNDKLKESLGKATKSMNRNKQSDSFRSWQKTIPVKNSLVEIRALKKCLRKRRESSCLEPELTPRNGVYDGASLDSMRSEVESIISEKAPRERRLRKVEQLKSDGHRDGKLVDYHACMEKFQNLLSRPRFSLPTWAPLSGGLLARGEMPLGDMFRCDSPSEDSDSYDDDSSGRPPRCASADGARTLHLPPIHAGRTFERDIRPQHSIAAGRGKPVLLPSIMRRASTFGPY</sequence>
<evidence type="ECO:0000313" key="3">
    <source>
        <dbReference type="Proteomes" id="UP001519460"/>
    </source>
</evidence>
<reference evidence="2 3" key="1">
    <citation type="journal article" date="2023" name="Sci. Data">
        <title>Genome assembly of the Korean intertidal mud-creeper Batillaria attramentaria.</title>
        <authorList>
            <person name="Patra A.K."/>
            <person name="Ho P.T."/>
            <person name="Jun S."/>
            <person name="Lee S.J."/>
            <person name="Kim Y."/>
            <person name="Won Y.J."/>
        </authorList>
    </citation>
    <scope>NUCLEOTIDE SEQUENCE [LARGE SCALE GENOMIC DNA]</scope>
    <source>
        <strain evidence="2">Wonlab-2016</strain>
    </source>
</reference>
<feature type="region of interest" description="Disordered" evidence="1">
    <location>
        <begin position="185"/>
        <end position="213"/>
    </location>
</feature>